<dbReference type="SUPFAM" id="SSF53187">
    <property type="entry name" value="Zn-dependent exopeptidases"/>
    <property type="match status" value="1"/>
</dbReference>
<dbReference type="EMBL" id="CAJNOG010000175">
    <property type="protein sequence ID" value="CAF1040633.1"/>
    <property type="molecule type" value="Genomic_DNA"/>
</dbReference>
<organism evidence="1 2">
    <name type="scientific">Adineta steineri</name>
    <dbReference type="NCBI Taxonomy" id="433720"/>
    <lineage>
        <taxon>Eukaryota</taxon>
        <taxon>Metazoa</taxon>
        <taxon>Spiralia</taxon>
        <taxon>Gnathifera</taxon>
        <taxon>Rotifera</taxon>
        <taxon>Eurotatoria</taxon>
        <taxon>Bdelloidea</taxon>
        <taxon>Adinetida</taxon>
        <taxon>Adinetidae</taxon>
        <taxon>Adineta</taxon>
    </lineage>
</organism>
<dbReference type="InterPro" id="IPR002933">
    <property type="entry name" value="Peptidase_M20"/>
</dbReference>
<dbReference type="GO" id="GO:0004046">
    <property type="term" value="F:aminoacylase activity"/>
    <property type="evidence" value="ECO:0007669"/>
    <property type="project" value="TreeGrafter"/>
</dbReference>
<name>A0A814JPX0_9BILA</name>
<proteinExistence type="predicted"/>
<dbReference type="PANTHER" id="PTHR45892">
    <property type="entry name" value="AMINOACYLASE-1"/>
    <property type="match status" value="1"/>
</dbReference>
<dbReference type="Proteomes" id="UP000663845">
    <property type="component" value="Unassembled WGS sequence"/>
</dbReference>
<dbReference type="PANTHER" id="PTHR45892:SF1">
    <property type="entry name" value="AMINOACYLASE-1"/>
    <property type="match status" value="1"/>
</dbReference>
<protein>
    <recommendedName>
        <fullName evidence="3">Aminoacylase-1</fullName>
    </recommendedName>
</protein>
<dbReference type="AlphaFoldDB" id="A0A814JPX0"/>
<gene>
    <name evidence="1" type="ORF">JYZ213_LOCUS18117</name>
</gene>
<accession>A0A814JPX0</accession>
<evidence type="ECO:0000313" key="2">
    <source>
        <dbReference type="Proteomes" id="UP000663845"/>
    </source>
</evidence>
<evidence type="ECO:0008006" key="3">
    <source>
        <dbReference type="Google" id="ProtNLM"/>
    </source>
</evidence>
<dbReference type="Pfam" id="PF01546">
    <property type="entry name" value="Peptidase_M20"/>
    <property type="match status" value="1"/>
</dbReference>
<dbReference type="Gene3D" id="1.10.150.900">
    <property type="match status" value="1"/>
</dbReference>
<dbReference type="FunFam" id="1.10.150.900:FF:000001">
    <property type="entry name" value="Aminoacylase-1, putative"/>
    <property type="match status" value="1"/>
</dbReference>
<evidence type="ECO:0000313" key="1">
    <source>
        <dbReference type="EMBL" id="CAF1040633.1"/>
    </source>
</evidence>
<reference evidence="1" key="1">
    <citation type="submission" date="2021-02" db="EMBL/GenBank/DDBJ databases">
        <authorList>
            <person name="Nowell W R."/>
        </authorList>
    </citation>
    <scope>NUCLEOTIDE SEQUENCE</scope>
</reference>
<comment type="caution">
    <text evidence="1">The sequence shown here is derived from an EMBL/GenBank/DDBJ whole genome shotgun (WGS) entry which is preliminary data.</text>
</comment>
<feature type="non-terminal residue" evidence="1">
    <location>
        <position position="1"/>
    </location>
</feature>
<dbReference type="InterPro" id="IPR052083">
    <property type="entry name" value="Aminoacylase-1_M20A"/>
</dbReference>
<sequence length="96" mass="11133">QSSLTDIEKSSWWLKSFQQTFKEMNCKTNWTIFPAATDSRFLRSMGYPAIGFSPIINTPILLHDHNEYLSIEVFLYGIDIYVKLIQHLASEETIDS</sequence>